<gene>
    <name evidence="2" type="ORF">CT0861_09590</name>
</gene>
<dbReference type="InterPro" id="IPR038213">
    <property type="entry name" value="IFI6/IFI27-like_sf"/>
</dbReference>
<proteinExistence type="predicted"/>
<accession>A0A161VHM0</accession>
<sequence>MFIPDLKAAGIGFALGCGSGNDSSQLVSRHLPMYYFMRRNQCDGSLGTELHHLWSLIVDWISQPQVKVYIIIWAIAFTIACILILGLGFGPVGVGAGTLAAAFQSFMYGGFTPAGGVFATLTSMAMLGTMMPWAVGIAGLVATLVTGTAWAYGAAR</sequence>
<keyword evidence="1" id="KW-1133">Transmembrane helix</keyword>
<feature type="transmembrane region" description="Helical" evidence="1">
    <location>
        <begin position="106"/>
        <end position="127"/>
    </location>
</feature>
<protein>
    <submittedName>
        <fullName evidence="2">Uncharacterized protein</fullName>
    </submittedName>
</protein>
<evidence type="ECO:0000256" key="1">
    <source>
        <dbReference type="SAM" id="Phobius"/>
    </source>
</evidence>
<feature type="transmembrane region" description="Helical" evidence="1">
    <location>
        <begin position="70"/>
        <end position="94"/>
    </location>
</feature>
<keyword evidence="1" id="KW-0812">Transmembrane</keyword>
<evidence type="ECO:0000313" key="2">
    <source>
        <dbReference type="EMBL" id="KZL70504.1"/>
    </source>
</evidence>
<keyword evidence="1" id="KW-0472">Membrane</keyword>
<reference evidence="2 3" key="1">
    <citation type="submission" date="2015-06" db="EMBL/GenBank/DDBJ databases">
        <title>Survival trade-offs in plant roots during colonization by closely related pathogenic and mutualistic fungi.</title>
        <authorList>
            <person name="Hacquard S."/>
            <person name="Kracher B."/>
            <person name="Hiruma K."/>
            <person name="Weinman A."/>
            <person name="Muench P."/>
            <person name="Garrido Oter R."/>
            <person name="Ver Loren van Themaat E."/>
            <person name="Dallerey J.-F."/>
            <person name="Damm U."/>
            <person name="Henrissat B."/>
            <person name="Lespinet O."/>
            <person name="Thon M."/>
            <person name="Kemen E."/>
            <person name="McHardy A.C."/>
            <person name="Schulze-Lefert P."/>
            <person name="O'Connell R.J."/>
        </authorList>
    </citation>
    <scope>NUCLEOTIDE SEQUENCE [LARGE SCALE GENOMIC DNA]</scope>
    <source>
        <strain evidence="2 3">0861</strain>
    </source>
</reference>
<dbReference type="Gene3D" id="6.10.110.10">
    <property type="match status" value="1"/>
</dbReference>
<keyword evidence="3" id="KW-1185">Reference proteome</keyword>
<dbReference type="Proteomes" id="UP000076552">
    <property type="component" value="Unassembled WGS sequence"/>
</dbReference>
<organism evidence="2 3">
    <name type="scientific">Colletotrichum tofieldiae</name>
    <dbReference type="NCBI Taxonomy" id="708197"/>
    <lineage>
        <taxon>Eukaryota</taxon>
        <taxon>Fungi</taxon>
        <taxon>Dikarya</taxon>
        <taxon>Ascomycota</taxon>
        <taxon>Pezizomycotina</taxon>
        <taxon>Sordariomycetes</taxon>
        <taxon>Hypocreomycetidae</taxon>
        <taxon>Glomerellales</taxon>
        <taxon>Glomerellaceae</taxon>
        <taxon>Colletotrichum</taxon>
        <taxon>Colletotrichum spaethianum species complex</taxon>
    </lineage>
</organism>
<comment type="caution">
    <text evidence="2">The sequence shown here is derived from an EMBL/GenBank/DDBJ whole genome shotgun (WGS) entry which is preliminary data.</text>
</comment>
<dbReference type="AlphaFoldDB" id="A0A161VHM0"/>
<evidence type="ECO:0000313" key="3">
    <source>
        <dbReference type="Proteomes" id="UP000076552"/>
    </source>
</evidence>
<dbReference type="EMBL" id="LFIV01000088">
    <property type="protein sequence ID" value="KZL70504.1"/>
    <property type="molecule type" value="Genomic_DNA"/>
</dbReference>
<feature type="transmembrane region" description="Helical" evidence="1">
    <location>
        <begin position="133"/>
        <end position="155"/>
    </location>
</feature>
<name>A0A161VHM0_9PEZI</name>